<name>A0A2P6VLY9_9CHLO</name>
<evidence type="ECO:0000256" key="8">
    <source>
        <dbReference type="ARBA" id="ARBA00022989"/>
    </source>
</evidence>
<keyword evidence="5 11" id="KW-0812">Transmembrane</keyword>
<keyword evidence="4 11" id="KW-0679">Respiratory chain</keyword>
<gene>
    <name evidence="12" type="ORF">C2E20_1961</name>
</gene>
<keyword evidence="7 11" id="KW-0249">Electron transport</keyword>
<evidence type="ECO:0000256" key="11">
    <source>
        <dbReference type="RuleBase" id="RU368034"/>
    </source>
</evidence>
<keyword evidence="8 11" id="KW-1133">Transmembrane helix</keyword>
<dbReference type="STRING" id="554055.A0A2P6VLY9"/>
<proteinExistence type="inferred from homology"/>
<dbReference type="Proteomes" id="UP000239649">
    <property type="component" value="Unassembled WGS sequence"/>
</dbReference>
<organism evidence="12 13">
    <name type="scientific">Micractinium conductrix</name>
    <dbReference type="NCBI Taxonomy" id="554055"/>
    <lineage>
        <taxon>Eukaryota</taxon>
        <taxon>Viridiplantae</taxon>
        <taxon>Chlorophyta</taxon>
        <taxon>core chlorophytes</taxon>
        <taxon>Trebouxiophyceae</taxon>
        <taxon>Chlorellales</taxon>
        <taxon>Chlorellaceae</taxon>
        <taxon>Chlorella clade</taxon>
        <taxon>Micractinium</taxon>
    </lineage>
</organism>
<protein>
    <recommendedName>
        <fullName evidence="11">NADH dehydrogenase [ubiquinone] 1 alpha subcomplex subunit 13</fullName>
    </recommendedName>
</protein>
<evidence type="ECO:0000313" key="12">
    <source>
        <dbReference type="EMBL" id="PSC75100.1"/>
    </source>
</evidence>
<dbReference type="InterPro" id="IPR009346">
    <property type="entry name" value="GRIM-19"/>
</dbReference>
<keyword evidence="6 11" id="KW-0999">Mitochondrion inner membrane</keyword>
<accession>A0A2P6VLY9</accession>
<keyword evidence="13" id="KW-1185">Reference proteome</keyword>
<evidence type="ECO:0000256" key="1">
    <source>
        <dbReference type="ARBA" id="ARBA00004298"/>
    </source>
</evidence>
<comment type="function">
    <text evidence="11">Complex I functions in the transfer of electrons from NADH to the respiratory chain. Accessory subunit of the mitochondrial membrane respiratory chain NADH dehydrogenase (Complex I), that is believed not to be involved in catalysis.</text>
</comment>
<evidence type="ECO:0000313" key="13">
    <source>
        <dbReference type="Proteomes" id="UP000239649"/>
    </source>
</evidence>
<evidence type="ECO:0000256" key="10">
    <source>
        <dbReference type="ARBA" id="ARBA00023136"/>
    </source>
</evidence>
<evidence type="ECO:0000256" key="4">
    <source>
        <dbReference type="ARBA" id="ARBA00022660"/>
    </source>
</evidence>
<evidence type="ECO:0000256" key="9">
    <source>
        <dbReference type="ARBA" id="ARBA00023128"/>
    </source>
</evidence>
<dbReference type="Pfam" id="PF06212">
    <property type="entry name" value="GRIM-19"/>
    <property type="match status" value="1"/>
</dbReference>
<feature type="transmembrane region" description="Helical" evidence="11">
    <location>
        <begin position="47"/>
        <end position="65"/>
    </location>
</feature>
<dbReference type="PANTHER" id="PTHR12966">
    <property type="entry name" value="NADH DEHYDROGENASE UBIQUINONE 1 ALPHA SUBCOMPLEX SUBUNIT 13"/>
    <property type="match status" value="1"/>
</dbReference>
<evidence type="ECO:0000256" key="7">
    <source>
        <dbReference type="ARBA" id="ARBA00022982"/>
    </source>
</evidence>
<keyword evidence="9 11" id="KW-0496">Mitochondrion</keyword>
<keyword evidence="10 11" id="KW-0472">Membrane</keyword>
<dbReference type="GO" id="GO:0005743">
    <property type="term" value="C:mitochondrial inner membrane"/>
    <property type="evidence" value="ECO:0007669"/>
    <property type="project" value="UniProtKB-SubCell"/>
</dbReference>
<dbReference type="EMBL" id="LHPF02000003">
    <property type="protein sequence ID" value="PSC75100.1"/>
    <property type="molecule type" value="Genomic_DNA"/>
</dbReference>
<evidence type="ECO:0000256" key="3">
    <source>
        <dbReference type="ARBA" id="ARBA00022448"/>
    </source>
</evidence>
<comment type="subcellular location">
    <subcellularLocation>
        <location evidence="1 11">Mitochondrion inner membrane</location>
        <topology evidence="1 11">Single-pass membrane protein</topology>
        <orientation evidence="1 11">Matrix side</orientation>
    </subcellularLocation>
</comment>
<evidence type="ECO:0000256" key="6">
    <source>
        <dbReference type="ARBA" id="ARBA00022792"/>
    </source>
</evidence>
<dbReference type="OrthoDB" id="3308at2759"/>
<dbReference type="PANTHER" id="PTHR12966:SF0">
    <property type="entry name" value="NADH DEHYDROGENASE [UBIQUINONE] 1 ALPHA SUBCOMPLEX SUBUNIT 13"/>
    <property type="match status" value="1"/>
</dbReference>
<comment type="similarity">
    <text evidence="2 11">Belongs to the complex I NDUFA13 subunit family.</text>
</comment>
<evidence type="ECO:0000256" key="2">
    <source>
        <dbReference type="ARBA" id="ARBA00007312"/>
    </source>
</evidence>
<keyword evidence="3 11" id="KW-0813">Transport</keyword>
<dbReference type="GO" id="GO:0045271">
    <property type="term" value="C:respiratory chain complex I"/>
    <property type="evidence" value="ECO:0007669"/>
    <property type="project" value="UniProtKB-UniRule"/>
</dbReference>
<comment type="caution">
    <text evidence="12">The sequence shown here is derived from an EMBL/GenBank/DDBJ whole genome shotgun (WGS) entry which is preliminary data.</text>
</comment>
<dbReference type="AlphaFoldDB" id="A0A2P6VLY9"/>
<reference evidence="12 13" key="1">
    <citation type="journal article" date="2018" name="Plant J.">
        <title>Genome sequences of Chlorella sorokiniana UTEX 1602 and Micractinium conductrix SAG 241.80: implications to maltose excretion by a green alga.</title>
        <authorList>
            <person name="Arriola M.B."/>
            <person name="Velmurugan N."/>
            <person name="Zhang Y."/>
            <person name="Plunkett M.H."/>
            <person name="Hondzo H."/>
            <person name="Barney B.M."/>
        </authorList>
    </citation>
    <scope>NUCLEOTIDE SEQUENCE [LARGE SCALE GENOMIC DNA]</scope>
    <source>
        <strain evidence="12 13">SAG 241.80</strain>
    </source>
</reference>
<sequence>MTEFLRRGAPGMKSVKDMPVVQDGPPPGGFPSFRYARRVPSTGPSGITLFAAGAAVMAFGFYKVGQSNRERRAQKAANLAARAALVPFLQAEEDRRWVNANQTFLARQEGIMKNVPEYTAGESVYKTRWMPPAKRVGIWE</sequence>
<evidence type="ECO:0000256" key="5">
    <source>
        <dbReference type="ARBA" id="ARBA00022692"/>
    </source>
</evidence>